<organism evidence="1 2">
    <name type="scientific">Strongyloides venezuelensis</name>
    <name type="common">Threadworm</name>
    <dbReference type="NCBI Taxonomy" id="75913"/>
    <lineage>
        <taxon>Eukaryota</taxon>
        <taxon>Metazoa</taxon>
        <taxon>Ecdysozoa</taxon>
        <taxon>Nematoda</taxon>
        <taxon>Chromadorea</taxon>
        <taxon>Rhabditida</taxon>
        <taxon>Tylenchina</taxon>
        <taxon>Panagrolaimomorpha</taxon>
        <taxon>Strongyloidoidea</taxon>
        <taxon>Strongyloididae</taxon>
        <taxon>Strongyloides</taxon>
    </lineage>
</organism>
<protein>
    <submittedName>
        <fullName evidence="2">Piwi domain-containing protein</fullName>
    </submittedName>
</protein>
<proteinExistence type="predicted"/>
<sequence>MVPTVFERYQINVNGCKKNIVGTGFNVSLDELGNSLYKNIKYFIFGKLKISRITFASHLFSTDDNKSVVEKLKKLLKDICNNINDERILVFLTYNVLNEKINNCISEGIHKVSNLSTYTEQFLNKIDIMTKALNLNFFVSGIFNNFRISSDFHCLSYHTTHVSGNMSQSLSDHTSTPSSNCYSTPRNRSDKTFKMFLRSSRNFRLCSQIFKNRFLGSNNAG</sequence>
<dbReference type="AlphaFoldDB" id="A0A0K0G3A8"/>
<name>A0A0K0G3A8_STRVS</name>
<dbReference type="WBParaSite" id="SVE_1920900.1">
    <property type="protein sequence ID" value="SVE_1920900.1"/>
    <property type="gene ID" value="SVE_1920900"/>
</dbReference>
<accession>A0A0K0G3A8</accession>
<evidence type="ECO:0000313" key="2">
    <source>
        <dbReference type="WBParaSite" id="SVE_1920900.1"/>
    </source>
</evidence>
<reference evidence="2" key="2">
    <citation type="submission" date="2015-08" db="UniProtKB">
        <authorList>
            <consortium name="WormBaseParasite"/>
        </authorList>
    </citation>
    <scope>IDENTIFICATION</scope>
</reference>
<reference evidence="1" key="1">
    <citation type="submission" date="2014-07" db="EMBL/GenBank/DDBJ databases">
        <authorList>
            <person name="Martin A.A"/>
            <person name="De Silva N."/>
        </authorList>
    </citation>
    <scope>NUCLEOTIDE SEQUENCE</scope>
</reference>
<evidence type="ECO:0000313" key="1">
    <source>
        <dbReference type="Proteomes" id="UP000035680"/>
    </source>
</evidence>
<dbReference type="Proteomes" id="UP000035680">
    <property type="component" value="Unassembled WGS sequence"/>
</dbReference>
<keyword evidence="1" id="KW-1185">Reference proteome</keyword>